<dbReference type="Pfam" id="PF12796">
    <property type="entry name" value="Ank_2"/>
    <property type="match status" value="2"/>
</dbReference>
<feature type="region of interest" description="Disordered" evidence="2">
    <location>
        <begin position="853"/>
        <end position="882"/>
    </location>
</feature>
<evidence type="ECO:0000259" key="3">
    <source>
        <dbReference type="SMART" id="SM01349"/>
    </source>
</evidence>
<dbReference type="GO" id="GO:0005929">
    <property type="term" value="C:cilium"/>
    <property type="evidence" value="ECO:0007669"/>
    <property type="project" value="TreeGrafter"/>
</dbReference>
<dbReference type="InterPro" id="IPR016024">
    <property type="entry name" value="ARM-type_fold"/>
</dbReference>
<reference evidence="4" key="1">
    <citation type="submission" date="2013-12" db="EMBL/GenBank/DDBJ databases">
        <title>The Genome Sequence of Aphanomyces astaci APO3.</title>
        <authorList>
            <consortium name="The Broad Institute Genomics Platform"/>
            <person name="Russ C."/>
            <person name="Tyler B."/>
            <person name="van West P."/>
            <person name="Dieguez-Uribeondo J."/>
            <person name="Young S.K."/>
            <person name="Zeng Q."/>
            <person name="Gargeya S."/>
            <person name="Fitzgerald M."/>
            <person name="Abouelleil A."/>
            <person name="Alvarado L."/>
            <person name="Chapman S.B."/>
            <person name="Gainer-Dewar J."/>
            <person name="Goldberg J."/>
            <person name="Griggs A."/>
            <person name="Gujja S."/>
            <person name="Hansen M."/>
            <person name="Howarth C."/>
            <person name="Imamovic A."/>
            <person name="Ireland A."/>
            <person name="Larimer J."/>
            <person name="McCowan C."/>
            <person name="Murphy C."/>
            <person name="Pearson M."/>
            <person name="Poon T.W."/>
            <person name="Priest M."/>
            <person name="Roberts A."/>
            <person name="Saif S."/>
            <person name="Shea T."/>
            <person name="Sykes S."/>
            <person name="Wortman J."/>
            <person name="Nusbaum C."/>
            <person name="Birren B."/>
        </authorList>
    </citation>
    <scope>NUCLEOTIDE SEQUENCE [LARGE SCALE GENOMIC DNA]</scope>
    <source>
        <strain evidence="4">APO3</strain>
    </source>
</reference>
<feature type="repeat" description="ANK" evidence="1">
    <location>
        <begin position="138"/>
        <end position="165"/>
    </location>
</feature>
<feature type="compositionally biased region" description="Basic residues" evidence="2">
    <location>
        <begin position="1657"/>
        <end position="1666"/>
    </location>
</feature>
<protein>
    <recommendedName>
        <fullName evidence="3">TOG domain-containing protein</fullName>
    </recommendedName>
</protein>
<dbReference type="Pfam" id="PF21040">
    <property type="entry name" value="CEP104-like_TOG"/>
    <property type="match status" value="3"/>
</dbReference>
<feature type="region of interest" description="Disordered" evidence="2">
    <location>
        <begin position="1603"/>
        <end position="1666"/>
    </location>
</feature>
<dbReference type="PROSITE" id="PS50088">
    <property type="entry name" value="ANK_REPEAT"/>
    <property type="match status" value="3"/>
</dbReference>
<evidence type="ECO:0000256" key="2">
    <source>
        <dbReference type="SAM" id="MobiDB-lite"/>
    </source>
</evidence>
<dbReference type="SUPFAM" id="SSF48371">
    <property type="entry name" value="ARM repeat"/>
    <property type="match status" value="1"/>
</dbReference>
<dbReference type="PANTHER" id="PTHR13371:SF0">
    <property type="entry name" value="CENTROSOMAL PROTEIN OF 104 KDA"/>
    <property type="match status" value="1"/>
</dbReference>
<dbReference type="OrthoDB" id="539213at2759"/>
<dbReference type="RefSeq" id="XP_009843316.1">
    <property type="nucleotide sequence ID" value="XM_009845014.1"/>
</dbReference>
<feature type="domain" description="TOG" evidence="3">
    <location>
        <begin position="595"/>
        <end position="845"/>
    </location>
</feature>
<keyword evidence="1" id="KW-0040">ANK repeat</keyword>
<dbReference type="Gene3D" id="1.25.40.20">
    <property type="entry name" value="Ankyrin repeat-containing domain"/>
    <property type="match status" value="2"/>
</dbReference>
<dbReference type="PANTHER" id="PTHR13371">
    <property type="entry name" value="GLYCINE-, GLUTAMATE-, THIENYLCYCLOHEXYLPIPERIDINE-BINDING PROTEIN"/>
    <property type="match status" value="1"/>
</dbReference>
<dbReference type="InterPro" id="IPR002110">
    <property type="entry name" value="Ankyrin_rpt"/>
</dbReference>
<dbReference type="InterPro" id="IPR036770">
    <property type="entry name" value="Ankyrin_rpt-contain_sf"/>
</dbReference>
<dbReference type="VEuPathDB" id="FungiDB:H257_16551"/>
<accession>W4FJX9</accession>
<feature type="region of interest" description="Disordered" evidence="2">
    <location>
        <begin position="1546"/>
        <end position="1572"/>
    </location>
</feature>
<feature type="compositionally biased region" description="Gly residues" evidence="2">
    <location>
        <begin position="1606"/>
        <end position="1622"/>
    </location>
</feature>
<feature type="domain" description="TOG" evidence="3">
    <location>
        <begin position="917"/>
        <end position="1208"/>
    </location>
</feature>
<feature type="repeat" description="ANK" evidence="1">
    <location>
        <begin position="171"/>
        <end position="203"/>
    </location>
</feature>
<feature type="compositionally biased region" description="Low complexity" evidence="2">
    <location>
        <begin position="245"/>
        <end position="255"/>
    </location>
</feature>
<dbReference type="SMART" id="SM01349">
    <property type="entry name" value="TOG"/>
    <property type="match status" value="2"/>
</dbReference>
<gene>
    <name evidence="4" type="ORF">H257_16551</name>
</gene>
<dbReference type="SMART" id="SM00248">
    <property type="entry name" value="ANK"/>
    <property type="match status" value="5"/>
</dbReference>
<feature type="region of interest" description="Disordered" evidence="2">
    <location>
        <begin position="229"/>
        <end position="268"/>
    </location>
</feature>
<sequence>MDGVANIFAAARANDLSAVQHMLEELAGNDSGDDNAVAFNVNRLVDSTTHNTLMHIACSNGNLAACKFLFMHGMYLNEPNNRGHTPLFYAADCGNLPLVKWMVSNGADIDTDYSGKATTSRGDNIGGKREDNDRRYDLAFTPLQVACVKGHQDIVDFLVECNADLGGSAVHGVTALHFACHQNQKGIAKVLLDAGADMHAPDGGGASPMDLASGPTLAFLTAYDAHDGDDNDDNMDGPRASLFGTPSKSRSTATTKPPPPASSSSAVDGPDVARLLPDCIGKTFGADVARALASHEWKARQLAVTDVGLVMAQQSNAAKHFDAACHVLLVATRDSVGQVFAAAMPLVKAAFNAVLTTSTFHTPGYHASHPMIGEVLDALLGRAAGTHERDASDAVTSLLFLACKSAHATQHMVQTMQTQLAAAATTGGGWRQHLVNLRLVTAIASQYRFSAESGLSFDQAMAMSATALDHSSVKVRSAAVDLLVQAVVVTTEQAGLSGMADAVVVGQVIDYTDSVLHQYLGNTVKSSVVATIHKGLKAALGNSKRLSRGATTTTPGKPPPSSSPSELLLPKKNPTFKSADECSDADLPYAEPVQDQFKGAAADGISTCFGDKVARCLFSNAWAPRVEGLSHLQKLLQAKRCDIAPATVAAIDAVLQAALSDRVNAVYEAGLALLMEFVLSYGGGSSSNNSAKQLQDCLRPLVSRLVLKLGDSKQRLQIVSEDALLFLSRQPLVGPVFILDAMPSLSAPSSTLLANKLHVILKLLLEFGVHDSTGGGALGLKYVLHPALAACEHKDAAVRHAAIQIFSEAFKVARPATMPFLNGLARGAKQKLIAKLVELGVLESDLLMDEVDDFDSAPTARPGTSGPRPPTASGSSTKHRPSLATVSVLAPPSATSSTSTDSALPYGTALTDDQRTDYARMLAVMGEPIVRCLLDKTWAPREAAVREIEKQVLLAGAAPTSSASSTATTRWATDAPTLVVLSEALELVLHDTVARVYQCALRLLQVVSTDFVPTVPGYAMVLHSTLKPAIEAVIQKLGDSKPRVRSDSFAVLHAVSTLSHIGPGLVGGFVMEQFHATDAPVAKTEMLMLLTSLLRESKATCSKAKGDYSSSSNASDHAKAAKQTAMSGNLVDLAQVLDIIVPALDNKHVDIRNAAVAAYTALYELVKAIPTTKTPPLDIHACLAHVKPAVREAISKNILTSSSTSSSPSTCAPMVGLPLADNTESPSFPEVESARGCGGDGSLELDKVAIVFGEKVASLLAHPSTRRQGLVQLMTKLMSMSSASPLSTAAGVTYSSSSSSTQRPWEVSCLLAKAMLLDTNVAVVLTTLQLLTTVAGTGGKEITASLIPWGEWGVHLVLGSTVRSVLQQAAHPAVRVRLAVKQWLQVLVHRHTLGRTVVVTALLDALRQAAHVSGTSTRGRRLQHIRVGWELVVRLEMLDDMLQNDPPSDLVAMDNVLPFLGASCVGHGSATVRQWVQTLLMWFHSQDAPRLTKALHGSGVPHARQLMGLLADAAASSTVGSTDTVPPSAVHVRTSRMSHVRRVAALRGGPGDDSPRCGGGNNSSDDNDPTKDVVIRSTTKTHQMQMMATKPLWLRDKTDDTDGAVAGVGGGPLGRGLGGGASGLVKARRTSRTRNNHDDDDVDHHHMQAPTPQQQPPHRRVHVGLA</sequence>
<evidence type="ECO:0000313" key="4">
    <source>
        <dbReference type="EMBL" id="ETV67151.1"/>
    </source>
</evidence>
<dbReference type="InterPro" id="IPR052607">
    <property type="entry name" value="CEP104-like"/>
</dbReference>
<dbReference type="SUPFAM" id="SSF48403">
    <property type="entry name" value="Ankyrin repeat"/>
    <property type="match status" value="1"/>
</dbReference>
<evidence type="ECO:0000256" key="1">
    <source>
        <dbReference type="PROSITE-ProRule" id="PRU00023"/>
    </source>
</evidence>
<dbReference type="GeneID" id="20818547"/>
<dbReference type="InterPro" id="IPR034085">
    <property type="entry name" value="TOG"/>
</dbReference>
<feature type="region of interest" description="Disordered" evidence="2">
    <location>
        <begin position="543"/>
        <end position="570"/>
    </location>
</feature>
<dbReference type="Gene3D" id="1.25.10.10">
    <property type="entry name" value="Leucine-rich Repeat Variant"/>
    <property type="match status" value="4"/>
</dbReference>
<feature type="repeat" description="ANK" evidence="1">
    <location>
        <begin position="82"/>
        <end position="114"/>
    </location>
</feature>
<dbReference type="InterPro" id="IPR011989">
    <property type="entry name" value="ARM-like"/>
</dbReference>
<dbReference type="PROSITE" id="PS50297">
    <property type="entry name" value="ANK_REP_REGION"/>
    <property type="match status" value="3"/>
</dbReference>
<proteinExistence type="predicted"/>
<dbReference type="EMBL" id="KI913201">
    <property type="protein sequence ID" value="ETV67151.1"/>
    <property type="molecule type" value="Genomic_DNA"/>
</dbReference>
<organism evidence="4">
    <name type="scientific">Aphanomyces astaci</name>
    <name type="common">Crayfish plague agent</name>
    <dbReference type="NCBI Taxonomy" id="112090"/>
    <lineage>
        <taxon>Eukaryota</taxon>
        <taxon>Sar</taxon>
        <taxon>Stramenopiles</taxon>
        <taxon>Oomycota</taxon>
        <taxon>Saprolegniomycetes</taxon>
        <taxon>Saprolegniales</taxon>
        <taxon>Verrucalvaceae</taxon>
        <taxon>Aphanomyces</taxon>
    </lineage>
</organism>
<name>W4FJX9_APHAT</name>
<dbReference type="STRING" id="112090.W4FJX9"/>